<keyword evidence="2 4" id="KW-0238">DNA-binding</keyword>
<dbReference type="InterPro" id="IPR025996">
    <property type="entry name" value="MT1864/Rv1816-like_C"/>
</dbReference>
<protein>
    <submittedName>
        <fullName evidence="7">TetR/AcrR family transcriptional regulator</fullName>
    </submittedName>
</protein>
<dbReference type="SUPFAM" id="SSF46689">
    <property type="entry name" value="Homeodomain-like"/>
    <property type="match status" value="1"/>
</dbReference>
<dbReference type="GO" id="GO:0000976">
    <property type="term" value="F:transcription cis-regulatory region binding"/>
    <property type="evidence" value="ECO:0007669"/>
    <property type="project" value="TreeGrafter"/>
</dbReference>
<dbReference type="Gene3D" id="1.10.10.60">
    <property type="entry name" value="Homeodomain-like"/>
    <property type="match status" value="1"/>
</dbReference>
<keyword evidence="3" id="KW-0804">Transcription</keyword>
<dbReference type="Proteomes" id="UP001081709">
    <property type="component" value="Unassembled WGS sequence"/>
</dbReference>
<accession>A0A9Q4C8D2</accession>
<evidence type="ECO:0000259" key="5">
    <source>
        <dbReference type="PROSITE" id="PS50977"/>
    </source>
</evidence>
<dbReference type="InterPro" id="IPR050109">
    <property type="entry name" value="HTH-type_TetR-like_transc_reg"/>
</dbReference>
<dbReference type="InterPro" id="IPR001647">
    <property type="entry name" value="HTH_TetR"/>
</dbReference>
<comment type="caution">
    <text evidence="7">The sequence shown here is derived from an EMBL/GenBank/DDBJ whole genome shotgun (WGS) entry which is preliminary data.</text>
</comment>
<keyword evidence="1" id="KW-0805">Transcription regulation</keyword>
<dbReference type="AlphaFoldDB" id="A0A9Q4C8D2"/>
<dbReference type="InterPro" id="IPR009057">
    <property type="entry name" value="Homeodomain-like_sf"/>
</dbReference>
<organism evidence="7 8">
    <name type="scientific">Corynebacterium pygosceleis</name>
    <dbReference type="NCBI Taxonomy" id="2800406"/>
    <lineage>
        <taxon>Bacteria</taxon>
        <taxon>Bacillati</taxon>
        <taxon>Actinomycetota</taxon>
        <taxon>Actinomycetes</taxon>
        <taxon>Mycobacteriales</taxon>
        <taxon>Corynebacteriaceae</taxon>
        <taxon>Corynebacterium</taxon>
    </lineage>
</organism>
<dbReference type="Pfam" id="PF00440">
    <property type="entry name" value="TetR_N"/>
    <property type="match status" value="1"/>
</dbReference>
<evidence type="ECO:0000256" key="4">
    <source>
        <dbReference type="PROSITE-ProRule" id="PRU00335"/>
    </source>
</evidence>
<name>A0A9Q4C8D2_9CORY</name>
<evidence type="ECO:0000313" key="9">
    <source>
        <dbReference type="Proteomes" id="UP001081709"/>
    </source>
</evidence>
<evidence type="ECO:0000313" key="6">
    <source>
        <dbReference type="EMBL" id="MCX7444160.1"/>
    </source>
</evidence>
<reference evidence="7" key="1">
    <citation type="submission" date="2022-11" db="EMBL/GenBank/DDBJ databases">
        <title>Corynebacterium sp. isolated from Penguins.</title>
        <authorList>
            <person name="Sedlar K."/>
            <person name="Svec P."/>
        </authorList>
    </citation>
    <scope>NUCLEOTIDE SEQUENCE</scope>
    <source>
        <strain evidence="6">P7003</strain>
        <strain evidence="7">P7374</strain>
    </source>
</reference>
<dbReference type="EMBL" id="JAPMKV010000001">
    <property type="protein sequence ID" value="MCX7444160.1"/>
    <property type="molecule type" value="Genomic_DNA"/>
</dbReference>
<proteinExistence type="predicted"/>
<dbReference type="Pfam" id="PF13305">
    <property type="entry name" value="TetR_C_33"/>
    <property type="match status" value="1"/>
</dbReference>
<feature type="domain" description="HTH tetR-type" evidence="5">
    <location>
        <begin position="12"/>
        <end position="72"/>
    </location>
</feature>
<evidence type="ECO:0000256" key="2">
    <source>
        <dbReference type="ARBA" id="ARBA00023125"/>
    </source>
</evidence>
<gene>
    <name evidence="6" type="ORF">OS125_02715</name>
    <name evidence="7" type="ORF">OS129_00470</name>
</gene>
<feature type="DNA-binding region" description="H-T-H motif" evidence="4">
    <location>
        <begin position="35"/>
        <end position="54"/>
    </location>
</feature>
<evidence type="ECO:0000313" key="8">
    <source>
        <dbReference type="Proteomes" id="UP001071478"/>
    </source>
</evidence>
<dbReference type="InterPro" id="IPR036271">
    <property type="entry name" value="Tet_transcr_reg_TetR-rel_C_sf"/>
</dbReference>
<dbReference type="SUPFAM" id="SSF48498">
    <property type="entry name" value="Tetracyclin repressor-like, C-terminal domain"/>
    <property type="match status" value="1"/>
</dbReference>
<evidence type="ECO:0000313" key="7">
    <source>
        <dbReference type="EMBL" id="MCX7467355.1"/>
    </source>
</evidence>
<evidence type="ECO:0000256" key="3">
    <source>
        <dbReference type="ARBA" id="ARBA00023163"/>
    </source>
</evidence>
<dbReference type="PROSITE" id="PS50977">
    <property type="entry name" value="HTH_TETR_2"/>
    <property type="match status" value="1"/>
</dbReference>
<evidence type="ECO:0000256" key="1">
    <source>
        <dbReference type="ARBA" id="ARBA00023015"/>
    </source>
</evidence>
<dbReference type="PANTHER" id="PTHR30055:SF234">
    <property type="entry name" value="HTH-TYPE TRANSCRIPTIONAL REGULATOR BETI"/>
    <property type="match status" value="1"/>
</dbReference>
<sequence>MNIPAPALPSRTARAEQIIATAREMTESGGWDSLTMRGLAERIGIKAPSLYKHTANKDELRAMLTVDAIEIIGNVLWETRDENGRFHLSDLMVAFRRVATEQPQLYRLVANGTTHCETLQSDPWRTLLEDMQEWAGSPVATIADNQLIAITLWSSAHGIACMETDGRYPDTAFADTVWETLISTFEPYCGQQRSTPLPFCP</sequence>
<dbReference type="Gene3D" id="1.10.357.10">
    <property type="entry name" value="Tetracycline Repressor, domain 2"/>
    <property type="match status" value="1"/>
</dbReference>
<dbReference type="GO" id="GO:0003700">
    <property type="term" value="F:DNA-binding transcription factor activity"/>
    <property type="evidence" value="ECO:0007669"/>
    <property type="project" value="TreeGrafter"/>
</dbReference>
<dbReference type="Proteomes" id="UP001071478">
    <property type="component" value="Unassembled WGS sequence"/>
</dbReference>
<dbReference type="EMBL" id="JAPMKU010000001">
    <property type="protein sequence ID" value="MCX7467355.1"/>
    <property type="molecule type" value="Genomic_DNA"/>
</dbReference>
<dbReference type="PANTHER" id="PTHR30055">
    <property type="entry name" value="HTH-TYPE TRANSCRIPTIONAL REGULATOR RUTR"/>
    <property type="match status" value="1"/>
</dbReference>
<dbReference type="RefSeq" id="WP_248085943.1">
    <property type="nucleotide sequence ID" value="NZ_JALNJA010000001.1"/>
</dbReference>
<keyword evidence="9" id="KW-1185">Reference proteome</keyword>